<comment type="subcellular location">
    <subcellularLocation>
        <location evidence="1">Cell membrane</location>
        <topology evidence="1">Multi-pass membrane protein</topology>
    </subcellularLocation>
</comment>
<feature type="transmembrane region" description="Helical" evidence="6">
    <location>
        <begin position="229"/>
        <end position="254"/>
    </location>
</feature>
<keyword evidence="2" id="KW-1003">Cell membrane</keyword>
<dbReference type="Pfam" id="PF01554">
    <property type="entry name" value="MatE"/>
    <property type="match status" value="2"/>
</dbReference>
<dbReference type="GO" id="GO:0042910">
    <property type="term" value="F:xenobiotic transmembrane transporter activity"/>
    <property type="evidence" value="ECO:0007669"/>
    <property type="project" value="InterPro"/>
</dbReference>
<accession>A0A0R1P462</accession>
<dbReference type="EMBL" id="AZER01000016">
    <property type="protein sequence ID" value="KRL27390.1"/>
    <property type="molecule type" value="Genomic_DNA"/>
</dbReference>
<feature type="transmembrane region" description="Helical" evidence="6">
    <location>
        <begin position="384"/>
        <end position="401"/>
    </location>
</feature>
<evidence type="ECO:0000256" key="6">
    <source>
        <dbReference type="SAM" id="Phobius"/>
    </source>
</evidence>
<name>A0A0R1P462_9LACO</name>
<sequence>MTITKEVFHYVSRNIIAMVGTSLYVLIDTLFISIAAGALGLTALNLALPIFNCFNAIGLLLGVGGATIFSLNKVLHPERVESLYSSLIIVAAVTGVIVAILMDIFATPVVNFLGANDQTRELAITYVRIVAWCGPFVMCNLISLNFIRNDGNPTLTMMATVIETTSVIAIDWFFIFGLGFKMEGAAMAAIFSPAISLVVLSFHRRFKKRQLHLHWVFPSIKSVWHAARLGAAAALNELSSGVSVFFFNHVLLILANNYAVAAYGVISNIAIMVLAIANGVALGVQPIVSREYGERHYMNAAKALRVGVITTLTIALIEFAVLIVFKYPIINIFNTQHSWQLVHFASVGLPIYFTSAFFTALNYLFILFLTAINGARASFSLSLLRGYLILLPLIMILPTILGIDGVWAAVPITEMTVTVVGAIFIRQRIHHFNQLDS</sequence>
<gene>
    <name evidence="7" type="ORF">FD27_GL001150</name>
</gene>
<feature type="transmembrane region" description="Helical" evidence="6">
    <location>
        <begin position="15"/>
        <end position="40"/>
    </location>
</feature>
<evidence type="ECO:0000256" key="3">
    <source>
        <dbReference type="ARBA" id="ARBA00022692"/>
    </source>
</evidence>
<dbReference type="InterPro" id="IPR002528">
    <property type="entry name" value="MATE_fam"/>
</dbReference>
<keyword evidence="5 6" id="KW-0472">Membrane</keyword>
<feature type="transmembrane region" description="Helical" evidence="6">
    <location>
        <begin position="303"/>
        <end position="329"/>
    </location>
</feature>
<dbReference type="STRING" id="1423746.FD27_GL001150"/>
<evidence type="ECO:0000313" key="7">
    <source>
        <dbReference type="EMBL" id="KRL27390.1"/>
    </source>
</evidence>
<dbReference type="PANTHER" id="PTHR43823">
    <property type="entry name" value="SPORULATION PROTEIN YKVU"/>
    <property type="match status" value="1"/>
</dbReference>
<dbReference type="PATRIC" id="fig|1423746.3.peg.1171"/>
<dbReference type="Proteomes" id="UP000051445">
    <property type="component" value="Unassembled WGS sequence"/>
</dbReference>
<keyword evidence="4 6" id="KW-1133">Transmembrane helix</keyword>
<dbReference type="GO" id="GO:0015297">
    <property type="term" value="F:antiporter activity"/>
    <property type="evidence" value="ECO:0007669"/>
    <property type="project" value="InterPro"/>
</dbReference>
<feature type="transmembrane region" description="Helical" evidence="6">
    <location>
        <begin position="159"/>
        <end position="178"/>
    </location>
</feature>
<evidence type="ECO:0000256" key="4">
    <source>
        <dbReference type="ARBA" id="ARBA00022989"/>
    </source>
</evidence>
<proteinExistence type="predicted"/>
<evidence type="ECO:0000313" key="8">
    <source>
        <dbReference type="Proteomes" id="UP000051445"/>
    </source>
</evidence>
<comment type="caution">
    <text evidence="7">The sequence shown here is derived from an EMBL/GenBank/DDBJ whole genome shotgun (WGS) entry which is preliminary data.</text>
</comment>
<reference evidence="7 8" key="1">
    <citation type="journal article" date="2015" name="Genome Announc.">
        <title>Expanding the biotechnology potential of lactobacilli through comparative genomics of 213 strains and associated genera.</title>
        <authorList>
            <person name="Sun Z."/>
            <person name="Harris H.M."/>
            <person name="McCann A."/>
            <person name="Guo C."/>
            <person name="Argimon S."/>
            <person name="Zhang W."/>
            <person name="Yang X."/>
            <person name="Jeffery I.B."/>
            <person name="Cooney J.C."/>
            <person name="Kagawa T.F."/>
            <person name="Liu W."/>
            <person name="Song Y."/>
            <person name="Salvetti E."/>
            <person name="Wrobel A."/>
            <person name="Rasinkangas P."/>
            <person name="Parkhill J."/>
            <person name="Rea M.C."/>
            <person name="O'Sullivan O."/>
            <person name="Ritari J."/>
            <person name="Douillard F.P."/>
            <person name="Paul Ross R."/>
            <person name="Yang R."/>
            <person name="Briner A.E."/>
            <person name="Felis G.E."/>
            <person name="de Vos W.M."/>
            <person name="Barrangou R."/>
            <person name="Klaenhammer T.R."/>
            <person name="Caufield P.W."/>
            <person name="Cui Y."/>
            <person name="Zhang H."/>
            <person name="O'Toole P.W."/>
        </authorList>
    </citation>
    <scope>NUCLEOTIDE SEQUENCE [LARGE SCALE GENOMIC DNA]</scope>
    <source>
        <strain evidence="7 8">DSM 13145</strain>
    </source>
</reference>
<organism evidence="7 8">
    <name type="scientific">Limosilactobacillus frumenti DSM 13145</name>
    <dbReference type="NCBI Taxonomy" id="1423746"/>
    <lineage>
        <taxon>Bacteria</taxon>
        <taxon>Bacillati</taxon>
        <taxon>Bacillota</taxon>
        <taxon>Bacilli</taxon>
        <taxon>Lactobacillales</taxon>
        <taxon>Lactobacillaceae</taxon>
        <taxon>Limosilactobacillus</taxon>
    </lineage>
</organism>
<keyword evidence="8" id="KW-1185">Reference proteome</keyword>
<feature type="transmembrane region" description="Helical" evidence="6">
    <location>
        <begin position="349"/>
        <end position="372"/>
    </location>
</feature>
<keyword evidence="3 6" id="KW-0812">Transmembrane</keyword>
<feature type="transmembrane region" description="Helical" evidence="6">
    <location>
        <begin position="126"/>
        <end position="147"/>
    </location>
</feature>
<feature type="transmembrane region" description="Helical" evidence="6">
    <location>
        <begin position="46"/>
        <end position="71"/>
    </location>
</feature>
<dbReference type="AlphaFoldDB" id="A0A0R1P462"/>
<evidence type="ECO:0000256" key="2">
    <source>
        <dbReference type="ARBA" id="ARBA00022475"/>
    </source>
</evidence>
<dbReference type="InterPro" id="IPR051327">
    <property type="entry name" value="MATE_MepA_subfamily"/>
</dbReference>
<feature type="transmembrane region" description="Helical" evidence="6">
    <location>
        <begin position="260"/>
        <end position="282"/>
    </location>
</feature>
<feature type="transmembrane region" description="Helical" evidence="6">
    <location>
        <begin position="184"/>
        <end position="202"/>
    </location>
</feature>
<dbReference type="GO" id="GO:0005886">
    <property type="term" value="C:plasma membrane"/>
    <property type="evidence" value="ECO:0007669"/>
    <property type="project" value="UniProtKB-SubCell"/>
</dbReference>
<feature type="transmembrane region" description="Helical" evidence="6">
    <location>
        <begin position="83"/>
        <end position="106"/>
    </location>
</feature>
<feature type="transmembrane region" description="Helical" evidence="6">
    <location>
        <begin position="407"/>
        <end position="425"/>
    </location>
</feature>
<dbReference type="PANTHER" id="PTHR43823:SF3">
    <property type="entry name" value="MULTIDRUG EXPORT PROTEIN MEPA"/>
    <property type="match status" value="1"/>
</dbReference>
<evidence type="ECO:0000256" key="1">
    <source>
        <dbReference type="ARBA" id="ARBA00004651"/>
    </source>
</evidence>
<evidence type="ECO:0000256" key="5">
    <source>
        <dbReference type="ARBA" id="ARBA00023136"/>
    </source>
</evidence>
<protein>
    <submittedName>
        <fullName evidence="7">Na+ driven multidrug efflux pump</fullName>
    </submittedName>
</protein>